<name>A0A5C5WY64_9PLAN</name>
<dbReference type="OrthoDB" id="9794512at2"/>
<feature type="transmembrane region" description="Helical" evidence="8">
    <location>
        <begin position="217"/>
        <end position="236"/>
    </location>
</feature>
<organism evidence="11 12">
    <name type="scientific">Thalassoglobus neptunius</name>
    <dbReference type="NCBI Taxonomy" id="1938619"/>
    <lineage>
        <taxon>Bacteria</taxon>
        <taxon>Pseudomonadati</taxon>
        <taxon>Planctomycetota</taxon>
        <taxon>Planctomycetia</taxon>
        <taxon>Planctomycetales</taxon>
        <taxon>Planctomycetaceae</taxon>
        <taxon>Thalassoglobus</taxon>
    </lineage>
</organism>
<dbReference type="GO" id="GO:0140359">
    <property type="term" value="F:ABC-type transporter activity"/>
    <property type="evidence" value="ECO:0007669"/>
    <property type="project" value="InterPro"/>
</dbReference>
<feature type="coiled-coil region" evidence="6">
    <location>
        <begin position="755"/>
        <end position="859"/>
    </location>
</feature>
<comment type="caution">
    <text evidence="11">The sequence shown here is derived from an EMBL/GenBank/DDBJ whole genome shotgun (WGS) entry which is preliminary data.</text>
</comment>
<feature type="transmembrane region" description="Helical" evidence="8">
    <location>
        <begin position="21"/>
        <end position="38"/>
    </location>
</feature>
<feature type="domain" description="ABC-type uncharacterised transport system" evidence="9">
    <location>
        <begin position="421"/>
        <end position="732"/>
    </location>
</feature>
<evidence type="ECO:0000256" key="8">
    <source>
        <dbReference type="SAM" id="Phobius"/>
    </source>
</evidence>
<dbReference type="PANTHER" id="PTHR30294">
    <property type="entry name" value="MEMBRANE COMPONENT OF ABC TRANSPORTER YHHJ-RELATED"/>
    <property type="match status" value="1"/>
</dbReference>
<dbReference type="InterPro" id="IPR055396">
    <property type="entry name" value="DUF7088"/>
</dbReference>
<dbReference type="Proteomes" id="UP000317243">
    <property type="component" value="Unassembled WGS sequence"/>
</dbReference>
<keyword evidence="6" id="KW-0175">Coiled coil</keyword>
<evidence type="ECO:0000313" key="12">
    <source>
        <dbReference type="Proteomes" id="UP000317243"/>
    </source>
</evidence>
<feature type="region of interest" description="Disordered" evidence="7">
    <location>
        <begin position="523"/>
        <end position="545"/>
    </location>
</feature>
<evidence type="ECO:0000256" key="2">
    <source>
        <dbReference type="ARBA" id="ARBA00022475"/>
    </source>
</evidence>
<feature type="transmembrane region" description="Helical" evidence="8">
    <location>
        <begin position="130"/>
        <end position="149"/>
    </location>
</feature>
<dbReference type="InterPro" id="IPR051449">
    <property type="entry name" value="ABC-2_transporter_component"/>
</dbReference>
<keyword evidence="4 8" id="KW-1133">Transmembrane helix</keyword>
<dbReference type="Pfam" id="PF23357">
    <property type="entry name" value="DUF7088"/>
    <property type="match status" value="1"/>
</dbReference>
<evidence type="ECO:0000256" key="6">
    <source>
        <dbReference type="SAM" id="Coils"/>
    </source>
</evidence>
<gene>
    <name evidence="11" type="ORF">KOR42_27440</name>
</gene>
<reference evidence="11 12" key="1">
    <citation type="submission" date="2019-02" db="EMBL/GenBank/DDBJ databases">
        <title>Deep-cultivation of Planctomycetes and their phenomic and genomic characterization uncovers novel biology.</title>
        <authorList>
            <person name="Wiegand S."/>
            <person name="Jogler M."/>
            <person name="Boedeker C."/>
            <person name="Pinto D."/>
            <person name="Vollmers J."/>
            <person name="Rivas-Marin E."/>
            <person name="Kohn T."/>
            <person name="Peeters S.H."/>
            <person name="Heuer A."/>
            <person name="Rast P."/>
            <person name="Oberbeckmann S."/>
            <person name="Bunk B."/>
            <person name="Jeske O."/>
            <person name="Meyerdierks A."/>
            <person name="Storesund J.E."/>
            <person name="Kallscheuer N."/>
            <person name="Luecker S."/>
            <person name="Lage O.M."/>
            <person name="Pohl T."/>
            <person name="Merkel B.J."/>
            <person name="Hornburger P."/>
            <person name="Mueller R.-W."/>
            <person name="Bruemmer F."/>
            <person name="Labrenz M."/>
            <person name="Spormann A.M."/>
            <person name="Op Den Camp H."/>
            <person name="Overmann J."/>
            <person name="Amann R."/>
            <person name="Jetten M.S.M."/>
            <person name="Mascher T."/>
            <person name="Medema M.H."/>
            <person name="Devos D.P."/>
            <person name="Kaster A.-K."/>
            <person name="Ovreas L."/>
            <person name="Rohde M."/>
            <person name="Galperin M.Y."/>
            <person name="Jogler C."/>
        </authorList>
    </citation>
    <scope>NUCLEOTIDE SEQUENCE [LARGE SCALE GENOMIC DNA]</scope>
    <source>
        <strain evidence="11 12">KOR42</strain>
    </source>
</reference>
<feature type="transmembrane region" description="Helical" evidence="8">
    <location>
        <begin position="101"/>
        <end position="124"/>
    </location>
</feature>
<dbReference type="AlphaFoldDB" id="A0A5C5WY64"/>
<sequence>MRSNVILAVFKRNVTSYFSGMLGYLFIVVFVVAGAFLAFNEDFFADNLANLDQLSARFPLLLLFIIPAITMTAWADEKKLGTDELLFTLPASDFEILLGKYLAVLTVYTVALLFSLTHAFVLSILGNPDWGLIFTTYLGYWLAGGALLAAGMFASVLTSSATIAFVLGTAICAIPIFIDRIPGISTFLHDTLGITEPLGVSGHLQGFTSGKVTYSGIFYFVGLTAFFLYLNSVVIARRHWAGGKNAKEMGAQYVIRTVCLAVALMSLTYSLAVAGMDVDTTSEHLHTLSPTSLDILKDLDDERPVTIQAFISPEVPQEYVPVRKELIDKLREYDKRGGKNIQVRFVDVEPYSEAAEEAASLGIEPRQIQSQDNGRFSVEDVYLGVVMSSGFDTVLIPFFDRGTPIEYELTRSLGTVTTEKRRRVGILATDANVLGGFDQQSFQSQPEWQIVSELKKQYDVIEVSPDSPIEAEVDVLIAVLPSSLTQPQMDNLVTYVKAGNPILVFDDPIPRFFPPGLQGAPLEAKPSPGGGMFGMQQQQSEPKADNGLATSLLDAMGLRWDVTESLFDLTNPHPRYANVFPKELIFLADTEENSESQQIPDNPISSGLQEMIVFYPGFVERDPNTQLEFIELLRSRKSSTGVSLWDQITAPGIFGGRQLRQPDFYRADDESYVLAAMVRPEGAKSPAEMEEKSGVYGIFVADIDMINDVVFDVWQRQMYDLKIDNVLFVLNCVDYLAGDERFIELRKRRAVHRTLTTLEKEKRTFEQRRSEEVEKANDEAETAVEEAKERLDGVLENLREEMQKGNVDAGAIQVRLRNAQEAENRKLAQKEREIEREKNERVRRVRIETEQEIRKIERRFWMLGVLIPPIPAILLGVIVVVARLFSERKGISEDRLR</sequence>
<dbReference type="InterPro" id="IPR019196">
    <property type="entry name" value="ABC_transp_unknown"/>
</dbReference>
<comment type="subcellular location">
    <subcellularLocation>
        <location evidence="1">Cell membrane</location>
        <topology evidence="1">Multi-pass membrane protein</topology>
    </subcellularLocation>
</comment>
<dbReference type="Pfam" id="PF09822">
    <property type="entry name" value="ABC_transp_aux"/>
    <property type="match status" value="1"/>
</dbReference>
<feature type="domain" description="DUF7088" evidence="10">
    <location>
        <begin position="283"/>
        <end position="387"/>
    </location>
</feature>
<evidence type="ECO:0000256" key="4">
    <source>
        <dbReference type="ARBA" id="ARBA00022989"/>
    </source>
</evidence>
<dbReference type="RefSeq" id="WP_146510265.1">
    <property type="nucleotide sequence ID" value="NZ_SIHI01000003.1"/>
</dbReference>
<dbReference type="EMBL" id="SIHI01000003">
    <property type="protein sequence ID" value="TWT55617.1"/>
    <property type="molecule type" value="Genomic_DNA"/>
</dbReference>
<protein>
    <submittedName>
        <fullName evidence="11">ABC-type uncharacterized transport system</fullName>
    </submittedName>
</protein>
<keyword evidence="5 8" id="KW-0472">Membrane</keyword>
<feature type="transmembrane region" description="Helical" evidence="8">
    <location>
        <begin position="156"/>
        <end position="178"/>
    </location>
</feature>
<dbReference type="PANTHER" id="PTHR30294:SF29">
    <property type="entry name" value="MULTIDRUG ABC TRANSPORTER PERMEASE YBHS-RELATED"/>
    <property type="match status" value="1"/>
</dbReference>
<accession>A0A5C5WY64</accession>
<feature type="transmembrane region" description="Helical" evidence="8">
    <location>
        <begin position="860"/>
        <end position="885"/>
    </location>
</feature>
<evidence type="ECO:0000256" key="5">
    <source>
        <dbReference type="ARBA" id="ARBA00023136"/>
    </source>
</evidence>
<evidence type="ECO:0000313" key="11">
    <source>
        <dbReference type="EMBL" id="TWT55617.1"/>
    </source>
</evidence>
<evidence type="ECO:0000256" key="1">
    <source>
        <dbReference type="ARBA" id="ARBA00004651"/>
    </source>
</evidence>
<keyword evidence="3 8" id="KW-0812">Transmembrane</keyword>
<feature type="transmembrane region" description="Helical" evidence="8">
    <location>
        <begin position="257"/>
        <end position="276"/>
    </location>
</feature>
<evidence type="ECO:0000256" key="3">
    <source>
        <dbReference type="ARBA" id="ARBA00022692"/>
    </source>
</evidence>
<keyword evidence="12" id="KW-1185">Reference proteome</keyword>
<dbReference type="GO" id="GO:0005886">
    <property type="term" value="C:plasma membrane"/>
    <property type="evidence" value="ECO:0007669"/>
    <property type="project" value="UniProtKB-SubCell"/>
</dbReference>
<evidence type="ECO:0000256" key="7">
    <source>
        <dbReference type="SAM" id="MobiDB-lite"/>
    </source>
</evidence>
<proteinExistence type="predicted"/>
<dbReference type="Pfam" id="PF12679">
    <property type="entry name" value="ABC2_membrane_2"/>
    <property type="match status" value="1"/>
</dbReference>
<keyword evidence="2" id="KW-1003">Cell membrane</keyword>
<feature type="transmembrane region" description="Helical" evidence="8">
    <location>
        <begin position="58"/>
        <end position="75"/>
    </location>
</feature>
<evidence type="ECO:0000259" key="9">
    <source>
        <dbReference type="Pfam" id="PF09822"/>
    </source>
</evidence>
<evidence type="ECO:0000259" key="10">
    <source>
        <dbReference type="Pfam" id="PF23357"/>
    </source>
</evidence>